<name>A0A2I0IDK6_PUNGR</name>
<comment type="caution">
    <text evidence="2">The sequence shown here is derived from an EMBL/GenBank/DDBJ whole genome shotgun (WGS) entry which is preliminary data.</text>
</comment>
<accession>A0A2I0IDK6</accession>
<evidence type="ECO:0000256" key="1">
    <source>
        <dbReference type="SAM" id="MobiDB-lite"/>
    </source>
</evidence>
<reference evidence="2 3" key="1">
    <citation type="submission" date="2017-11" db="EMBL/GenBank/DDBJ databases">
        <title>De-novo sequencing of pomegranate (Punica granatum L.) genome.</title>
        <authorList>
            <person name="Akparov Z."/>
            <person name="Amiraslanov A."/>
            <person name="Hajiyeva S."/>
            <person name="Abbasov M."/>
            <person name="Kaur K."/>
            <person name="Hamwieh A."/>
            <person name="Solovyev V."/>
            <person name="Salamov A."/>
            <person name="Braich B."/>
            <person name="Kosarev P."/>
            <person name="Mahmoud A."/>
            <person name="Hajiyev E."/>
            <person name="Babayeva S."/>
            <person name="Izzatullayeva V."/>
            <person name="Mammadov A."/>
            <person name="Mammadov A."/>
            <person name="Sharifova S."/>
            <person name="Ojaghi J."/>
            <person name="Eynullazada K."/>
            <person name="Bayramov B."/>
            <person name="Abdulazimova A."/>
            <person name="Shahmuradov I."/>
        </authorList>
    </citation>
    <scope>NUCLEOTIDE SEQUENCE [LARGE SCALE GENOMIC DNA]</scope>
    <source>
        <strain evidence="3">cv. AG2017</strain>
        <tissue evidence="2">Leaf</tissue>
    </source>
</reference>
<gene>
    <name evidence="2" type="ORF">CRG98_037710</name>
</gene>
<proteinExistence type="predicted"/>
<sequence>RERDGAEFAQLESQKVPSRPGGPGHLQTLTGVARPPPRCPPPLYLFVRGMPPS</sequence>
<organism evidence="2 3">
    <name type="scientific">Punica granatum</name>
    <name type="common">Pomegranate</name>
    <dbReference type="NCBI Taxonomy" id="22663"/>
    <lineage>
        <taxon>Eukaryota</taxon>
        <taxon>Viridiplantae</taxon>
        <taxon>Streptophyta</taxon>
        <taxon>Embryophyta</taxon>
        <taxon>Tracheophyta</taxon>
        <taxon>Spermatophyta</taxon>
        <taxon>Magnoliopsida</taxon>
        <taxon>eudicotyledons</taxon>
        <taxon>Gunneridae</taxon>
        <taxon>Pentapetalae</taxon>
        <taxon>rosids</taxon>
        <taxon>malvids</taxon>
        <taxon>Myrtales</taxon>
        <taxon>Lythraceae</taxon>
        <taxon>Punica</taxon>
    </lineage>
</organism>
<protein>
    <submittedName>
        <fullName evidence="2">Uncharacterized protein</fullName>
    </submittedName>
</protein>
<dbReference type="EMBL" id="PGOL01003262">
    <property type="protein sequence ID" value="PKI41883.1"/>
    <property type="molecule type" value="Genomic_DNA"/>
</dbReference>
<evidence type="ECO:0000313" key="3">
    <source>
        <dbReference type="Proteomes" id="UP000233551"/>
    </source>
</evidence>
<keyword evidence="3" id="KW-1185">Reference proteome</keyword>
<feature type="non-terminal residue" evidence="2">
    <location>
        <position position="1"/>
    </location>
</feature>
<dbReference type="Proteomes" id="UP000233551">
    <property type="component" value="Unassembled WGS sequence"/>
</dbReference>
<feature type="region of interest" description="Disordered" evidence="1">
    <location>
        <begin position="1"/>
        <end position="39"/>
    </location>
</feature>
<evidence type="ECO:0000313" key="2">
    <source>
        <dbReference type="EMBL" id="PKI41883.1"/>
    </source>
</evidence>
<dbReference type="AlphaFoldDB" id="A0A2I0IDK6"/>